<dbReference type="RefSeq" id="WP_195172039.1">
    <property type="nucleotide sequence ID" value="NZ_CP062983.1"/>
</dbReference>
<accession>A0A7S8EBK8</accession>
<dbReference type="Gene3D" id="3.90.230.10">
    <property type="entry name" value="Creatinase/methionine aminopeptidase superfamily"/>
    <property type="match status" value="1"/>
</dbReference>
<name>A0A7S8EBK8_9CHLR</name>
<feature type="binding site" evidence="6">
    <location>
        <position position="200"/>
    </location>
    <ligand>
        <name>a divalent metal cation</name>
        <dbReference type="ChEBI" id="CHEBI:60240"/>
        <label>2</label>
        <note>catalytic</note>
    </ligand>
</feature>
<reference evidence="9 10" key="1">
    <citation type="submission" date="2020-02" db="EMBL/GenBank/DDBJ databases">
        <authorList>
            <person name="Zheng R.K."/>
            <person name="Sun C.M."/>
        </authorList>
    </citation>
    <scope>NUCLEOTIDE SEQUENCE [LARGE SCALE GENOMIC DNA]</scope>
    <source>
        <strain evidence="10">rifampicinis</strain>
    </source>
</reference>
<dbReference type="EC" id="3.4.11.18" evidence="6 7"/>
<feature type="binding site" evidence="6">
    <location>
        <position position="104"/>
    </location>
    <ligand>
        <name>a divalent metal cation</name>
        <dbReference type="ChEBI" id="CHEBI:60240"/>
        <label>2</label>
        <note>catalytic</note>
    </ligand>
</feature>
<comment type="cofactor">
    <cofactor evidence="6">
        <name>Co(2+)</name>
        <dbReference type="ChEBI" id="CHEBI:48828"/>
    </cofactor>
    <cofactor evidence="6">
        <name>Zn(2+)</name>
        <dbReference type="ChEBI" id="CHEBI:29105"/>
    </cofactor>
    <cofactor evidence="6">
        <name>Mn(2+)</name>
        <dbReference type="ChEBI" id="CHEBI:29035"/>
    </cofactor>
    <cofactor evidence="6">
        <name>Fe(2+)</name>
        <dbReference type="ChEBI" id="CHEBI:29033"/>
    </cofactor>
    <text evidence="6">Binds 2 divalent metal cations per subunit. Has a high-affinity and a low affinity metal-binding site. The true nature of the physiological cofactor is under debate. The enzyme is active with cobalt, zinc, manganese or divalent iron ions. Most likely, methionine aminopeptidases function as mononuclear Fe(2+)-metalloproteases under physiological conditions, and the catalytically relevant metal-binding site has been assigned to the histidine-containing high-affinity site.</text>
</comment>
<comment type="similarity">
    <text evidence="6">Belongs to the peptidase M24A family. Methionine aminopeptidase type 1 subfamily.</text>
</comment>
<dbReference type="GO" id="GO:0006508">
    <property type="term" value="P:proteolysis"/>
    <property type="evidence" value="ECO:0007669"/>
    <property type="project" value="UniProtKB-KW"/>
</dbReference>
<dbReference type="PRINTS" id="PR00599">
    <property type="entry name" value="MAPEPTIDASE"/>
</dbReference>
<feature type="binding site" evidence="6">
    <location>
        <position position="76"/>
    </location>
    <ligand>
        <name>substrate</name>
    </ligand>
</feature>
<dbReference type="Pfam" id="PF00557">
    <property type="entry name" value="Peptidase_M24"/>
    <property type="match status" value="1"/>
</dbReference>
<evidence type="ECO:0000313" key="10">
    <source>
        <dbReference type="Proteomes" id="UP000594468"/>
    </source>
</evidence>
<evidence type="ECO:0000256" key="3">
    <source>
        <dbReference type="ARBA" id="ARBA00022670"/>
    </source>
</evidence>
<keyword evidence="5 6" id="KW-0378">Hydrolase</keyword>
<dbReference type="AlphaFoldDB" id="A0A7S8EBK8"/>
<feature type="domain" description="Peptidase M24" evidence="8">
    <location>
        <begin position="12"/>
        <end position="236"/>
    </location>
</feature>
<keyword evidence="3 6" id="KW-0645">Protease</keyword>
<evidence type="ECO:0000256" key="7">
    <source>
        <dbReference type="RuleBase" id="RU003653"/>
    </source>
</evidence>
<dbReference type="KEGG" id="pmet:G4Y79_06235"/>
<dbReference type="GO" id="GO:0004239">
    <property type="term" value="F:initiator methionyl aminopeptidase activity"/>
    <property type="evidence" value="ECO:0007669"/>
    <property type="project" value="UniProtKB-UniRule"/>
</dbReference>
<evidence type="ECO:0000313" key="9">
    <source>
        <dbReference type="EMBL" id="QPC83975.1"/>
    </source>
</evidence>
<feature type="binding site" evidence="6">
    <location>
        <position position="174"/>
    </location>
    <ligand>
        <name>substrate</name>
    </ligand>
</feature>
<evidence type="ECO:0000256" key="5">
    <source>
        <dbReference type="ARBA" id="ARBA00022801"/>
    </source>
</evidence>
<feature type="binding site" evidence="6">
    <location>
        <position position="231"/>
    </location>
    <ligand>
        <name>a divalent metal cation</name>
        <dbReference type="ChEBI" id="CHEBI:60240"/>
        <label>1</label>
    </ligand>
</feature>
<feature type="binding site" evidence="6">
    <location>
        <position position="167"/>
    </location>
    <ligand>
        <name>a divalent metal cation</name>
        <dbReference type="ChEBI" id="CHEBI:60240"/>
        <label>2</label>
        <note>catalytic</note>
    </ligand>
</feature>
<feature type="binding site" evidence="6">
    <location>
        <position position="231"/>
    </location>
    <ligand>
        <name>a divalent metal cation</name>
        <dbReference type="ChEBI" id="CHEBI:60240"/>
        <label>2</label>
        <note>catalytic</note>
    </ligand>
</feature>
<dbReference type="InterPro" id="IPR001714">
    <property type="entry name" value="Pept_M24_MAP"/>
</dbReference>
<evidence type="ECO:0000256" key="2">
    <source>
        <dbReference type="ARBA" id="ARBA00022438"/>
    </source>
</evidence>
<dbReference type="SUPFAM" id="SSF55920">
    <property type="entry name" value="Creatinase/aminopeptidase"/>
    <property type="match status" value="1"/>
</dbReference>
<dbReference type="InterPro" id="IPR000994">
    <property type="entry name" value="Pept_M24"/>
</dbReference>
<dbReference type="GO" id="GO:0070006">
    <property type="term" value="F:metalloaminopeptidase activity"/>
    <property type="evidence" value="ECO:0007669"/>
    <property type="project" value="UniProtKB-UniRule"/>
</dbReference>
<evidence type="ECO:0000259" key="8">
    <source>
        <dbReference type="Pfam" id="PF00557"/>
    </source>
</evidence>
<dbReference type="CDD" id="cd01086">
    <property type="entry name" value="MetAP1"/>
    <property type="match status" value="1"/>
</dbReference>
<evidence type="ECO:0000256" key="1">
    <source>
        <dbReference type="ARBA" id="ARBA00002521"/>
    </source>
</evidence>
<comment type="subunit">
    <text evidence="6">Monomer.</text>
</comment>
<keyword evidence="10" id="KW-1185">Reference proteome</keyword>
<keyword evidence="2 6" id="KW-0031">Aminopeptidase</keyword>
<feature type="binding site" evidence="6">
    <location>
        <position position="93"/>
    </location>
    <ligand>
        <name>a divalent metal cation</name>
        <dbReference type="ChEBI" id="CHEBI:60240"/>
        <label>1</label>
    </ligand>
</feature>
<organism evidence="9 10">
    <name type="scientific">Phototrophicus methaneseepsis</name>
    <dbReference type="NCBI Taxonomy" id="2710758"/>
    <lineage>
        <taxon>Bacteria</taxon>
        <taxon>Bacillati</taxon>
        <taxon>Chloroflexota</taxon>
        <taxon>Candidatus Thermofontia</taxon>
        <taxon>Phototrophicales</taxon>
        <taxon>Phototrophicaceae</taxon>
        <taxon>Phototrophicus</taxon>
    </lineage>
</organism>
<gene>
    <name evidence="6 9" type="primary">map</name>
    <name evidence="9" type="ORF">G4Y79_06235</name>
</gene>
<dbReference type="PANTHER" id="PTHR43330">
    <property type="entry name" value="METHIONINE AMINOPEPTIDASE"/>
    <property type="match status" value="1"/>
</dbReference>
<evidence type="ECO:0000256" key="6">
    <source>
        <dbReference type="HAMAP-Rule" id="MF_01974"/>
    </source>
</evidence>
<protein>
    <recommendedName>
        <fullName evidence="6 7">Methionine aminopeptidase</fullName>
        <shortName evidence="6">MAP</shortName>
        <shortName evidence="6">MetAP</shortName>
        <ecNumber evidence="6 7">3.4.11.18</ecNumber>
    </recommendedName>
    <alternativeName>
        <fullName evidence="6">Peptidase M</fullName>
    </alternativeName>
</protein>
<dbReference type="NCBIfam" id="TIGR00500">
    <property type="entry name" value="met_pdase_I"/>
    <property type="match status" value="1"/>
</dbReference>
<dbReference type="EMBL" id="CP062983">
    <property type="protein sequence ID" value="QPC83975.1"/>
    <property type="molecule type" value="Genomic_DNA"/>
</dbReference>
<dbReference type="PANTHER" id="PTHR43330:SF13">
    <property type="entry name" value="METHIONINE AMINOPEPTIDASE 2"/>
    <property type="match status" value="1"/>
</dbReference>
<proteinExistence type="inferred from homology"/>
<comment type="catalytic activity">
    <reaction evidence="6 7">
        <text>Release of N-terminal amino acids, preferentially methionine, from peptides and arylamides.</text>
        <dbReference type="EC" id="3.4.11.18"/>
    </reaction>
</comment>
<dbReference type="GO" id="GO:0046872">
    <property type="term" value="F:metal ion binding"/>
    <property type="evidence" value="ECO:0007669"/>
    <property type="project" value="UniProtKB-UniRule"/>
</dbReference>
<feature type="binding site" evidence="6">
    <location>
        <position position="104"/>
    </location>
    <ligand>
        <name>a divalent metal cation</name>
        <dbReference type="ChEBI" id="CHEBI:60240"/>
        <label>1</label>
    </ligand>
</feature>
<keyword evidence="4 6" id="KW-0479">Metal-binding</keyword>
<evidence type="ECO:0000256" key="4">
    <source>
        <dbReference type="ARBA" id="ARBA00022723"/>
    </source>
</evidence>
<dbReference type="InterPro" id="IPR002467">
    <property type="entry name" value="Pept_M24A_MAP1"/>
</dbReference>
<dbReference type="Proteomes" id="UP000594468">
    <property type="component" value="Chromosome"/>
</dbReference>
<dbReference type="HAMAP" id="MF_01974">
    <property type="entry name" value="MetAP_1"/>
    <property type="match status" value="1"/>
</dbReference>
<comment type="function">
    <text evidence="1 6">Removes the N-terminal methionine from nascent proteins. The N-terminal methionine is often cleaved when the second residue in the primary sequence is small and uncharged (Met-Ala-, Cys, Gly, Pro, Ser, Thr, or Val). Requires deformylation of the N(alpha)-formylated initiator methionine before it can be hydrolyzed.</text>
</comment>
<dbReference type="InterPro" id="IPR036005">
    <property type="entry name" value="Creatinase/aminopeptidase-like"/>
</dbReference>
<sequence>MVVRNQRDLEGLMRIGQICGLTLQHMLKHVEPGITTHELDRIGEEFLKKHNAASAPITAYNYPGWTCISINDEAAHGIPGNRKVQPGDIVNVDVSAVLEGYWGDTGASIIVPPVSPRLERLTEWTRKALNAGIAAAKEGDPVYEIGRAVHQVAREGGYTIIKELGGHGVGLNIHEGPTVHNFMNRRAKQKMVDGLVITIEPFLNLGKGKIYTEDDGWTLRTRDGSISCQYEHTVIINGNDPILATKVEGSH</sequence>